<feature type="compositionally biased region" description="Low complexity" evidence="20">
    <location>
        <begin position="265"/>
        <end position="286"/>
    </location>
</feature>
<dbReference type="Pfam" id="PF23093">
    <property type="entry name" value="GBD_Tenm3"/>
    <property type="match status" value="1"/>
</dbReference>
<dbReference type="GO" id="GO:0048666">
    <property type="term" value="P:neuron development"/>
    <property type="evidence" value="ECO:0007669"/>
    <property type="project" value="TreeGrafter"/>
</dbReference>
<keyword evidence="7 21" id="KW-0812">Transmembrane</keyword>
<evidence type="ECO:0000256" key="21">
    <source>
        <dbReference type="SAM" id="Phobius"/>
    </source>
</evidence>
<dbReference type="PROSITE" id="PS00022">
    <property type="entry name" value="EGF_1"/>
    <property type="match status" value="5"/>
</dbReference>
<evidence type="ECO:0000259" key="23">
    <source>
        <dbReference type="PROSITE" id="PS51361"/>
    </source>
</evidence>
<feature type="disulfide bond" evidence="19">
    <location>
        <begin position="801"/>
        <end position="811"/>
    </location>
</feature>
<accession>A0A834E9X6</accession>
<dbReference type="PROSITE" id="PS01186">
    <property type="entry name" value="EGF_2"/>
    <property type="match status" value="4"/>
</dbReference>
<reference evidence="24 25" key="1">
    <citation type="journal article" date="2020" name="Nature">
        <title>Six reference-quality genomes reveal evolution of bat adaptations.</title>
        <authorList>
            <person name="Jebb D."/>
            <person name="Huang Z."/>
            <person name="Pippel M."/>
            <person name="Hughes G.M."/>
            <person name="Lavrichenko K."/>
            <person name="Devanna P."/>
            <person name="Winkler S."/>
            <person name="Jermiin L.S."/>
            <person name="Skirmuntt E.C."/>
            <person name="Katzourakis A."/>
            <person name="Burkitt-Gray L."/>
            <person name="Ray D.A."/>
            <person name="Sullivan K.A.M."/>
            <person name="Roscito J.G."/>
            <person name="Kirilenko B.M."/>
            <person name="Davalos L.M."/>
            <person name="Corthals A.P."/>
            <person name="Power M.L."/>
            <person name="Jones G."/>
            <person name="Ransome R.D."/>
            <person name="Dechmann D.K.N."/>
            <person name="Locatelli A.G."/>
            <person name="Puechmaille S.J."/>
            <person name="Fedrigo O."/>
            <person name="Jarvis E.D."/>
            <person name="Hiller M."/>
            <person name="Vernes S.C."/>
            <person name="Myers E.W."/>
            <person name="Teeling E.C."/>
        </authorList>
    </citation>
    <scope>NUCLEOTIDE SEQUENCE [LARGE SCALE GENOMIC DNA]</scope>
    <source>
        <strain evidence="24">Bat1K_MPI-CBG_1</strain>
    </source>
</reference>
<feature type="compositionally biased region" description="Basic and acidic residues" evidence="20">
    <location>
        <begin position="133"/>
        <end position="153"/>
    </location>
</feature>
<feature type="domain" description="EGF-like" evidence="22">
    <location>
        <begin position="797"/>
        <end position="828"/>
    </location>
</feature>
<feature type="compositionally biased region" description="Basic and acidic residues" evidence="20">
    <location>
        <begin position="287"/>
        <end position="297"/>
    </location>
</feature>
<keyword evidence="6 19" id="KW-0245">EGF-like domain</keyword>
<organism evidence="24 25">
    <name type="scientific">Phyllostomus discolor</name>
    <name type="common">pale spear-nosed bat</name>
    <dbReference type="NCBI Taxonomy" id="89673"/>
    <lineage>
        <taxon>Eukaryota</taxon>
        <taxon>Metazoa</taxon>
        <taxon>Chordata</taxon>
        <taxon>Craniata</taxon>
        <taxon>Vertebrata</taxon>
        <taxon>Euteleostomi</taxon>
        <taxon>Mammalia</taxon>
        <taxon>Eutheria</taxon>
        <taxon>Laurasiatheria</taxon>
        <taxon>Chiroptera</taxon>
        <taxon>Yangochiroptera</taxon>
        <taxon>Phyllostomidae</taxon>
        <taxon>Phyllostominae</taxon>
        <taxon>Phyllostomus</taxon>
    </lineage>
</organism>
<feature type="region of interest" description="Disordered" evidence="20">
    <location>
        <begin position="263"/>
        <end position="364"/>
    </location>
</feature>
<evidence type="ECO:0000256" key="17">
    <source>
        <dbReference type="ARBA" id="ARBA00081434"/>
    </source>
</evidence>
<keyword evidence="4" id="KW-0217">Developmental protein</keyword>
<evidence type="ECO:0000256" key="18">
    <source>
        <dbReference type="ARBA" id="ARBA00083959"/>
    </source>
</evidence>
<feature type="compositionally biased region" description="Polar residues" evidence="20">
    <location>
        <begin position="318"/>
        <end position="342"/>
    </location>
</feature>
<feature type="disulfide bond" evidence="19">
    <location>
        <begin position="689"/>
        <end position="698"/>
    </location>
</feature>
<evidence type="ECO:0000256" key="2">
    <source>
        <dbReference type="ARBA" id="ARBA00004316"/>
    </source>
</evidence>
<protein>
    <recommendedName>
        <fullName evidence="15">Teneurin-4</fullName>
    </recommendedName>
    <alternativeName>
        <fullName evidence="17">Protein Odd Oz/ten-m homolog 4</fullName>
    </alternativeName>
    <alternativeName>
        <fullName evidence="16">Tenascin-M4</fullName>
    </alternativeName>
    <alternativeName>
        <fullName evidence="18">Teneurin transmembrane protein 4</fullName>
    </alternativeName>
</protein>
<dbReference type="Proteomes" id="UP000664940">
    <property type="component" value="Unassembled WGS sequence"/>
</dbReference>
<evidence type="ECO:0000256" key="10">
    <source>
        <dbReference type="ARBA" id="ARBA00023136"/>
    </source>
</evidence>
<evidence type="ECO:0000256" key="1">
    <source>
        <dbReference type="ARBA" id="ARBA00004162"/>
    </source>
</evidence>
<dbReference type="GO" id="GO:0042803">
    <property type="term" value="F:protein homodimerization activity"/>
    <property type="evidence" value="ECO:0007669"/>
    <property type="project" value="TreeGrafter"/>
</dbReference>
<dbReference type="GO" id="GO:0007165">
    <property type="term" value="P:signal transduction"/>
    <property type="evidence" value="ECO:0007669"/>
    <property type="project" value="InterPro"/>
</dbReference>
<dbReference type="FunFam" id="2.10.25.10:FF:000016">
    <property type="entry name" value="Teneurin transmembrane protein 2"/>
    <property type="match status" value="1"/>
</dbReference>
<dbReference type="Pfam" id="PF06484">
    <property type="entry name" value="Ten_N"/>
    <property type="match status" value="1"/>
</dbReference>
<dbReference type="InterPro" id="IPR056820">
    <property type="entry name" value="TEN_TTR-like"/>
</dbReference>
<evidence type="ECO:0000256" key="8">
    <source>
        <dbReference type="ARBA" id="ARBA00022737"/>
    </source>
</evidence>
<dbReference type="Gene3D" id="2.60.120.260">
    <property type="entry name" value="Galactose-binding domain-like"/>
    <property type="match status" value="1"/>
</dbReference>
<dbReference type="PANTHER" id="PTHR11219">
    <property type="entry name" value="TENEURIN AND N-ACETYLGLUCOSAMINE-1-PHOSPHODIESTER ALPHA-N-ACETYLGLUCOSAMINIDASE"/>
    <property type="match status" value="1"/>
</dbReference>
<dbReference type="GO" id="GO:0043005">
    <property type="term" value="C:neuron projection"/>
    <property type="evidence" value="ECO:0007669"/>
    <property type="project" value="TreeGrafter"/>
</dbReference>
<dbReference type="Pfam" id="PF25024">
    <property type="entry name" value="EGF_TEN"/>
    <property type="match status" value="1"/>
</dbReference>
<comment type="similarity">
    <text evidence="3">Belongs to the tenascin family. Teneurin subfamily.</text>
</comment>
<keyword evidence="10 21" id="KW-0472">Membrane</keyword>
<dbReference type="InterPro" id="IPR000742">
    <property type="entry name" value="EGF"/>
</dbReference>
<dbReference type="GO" id="GO:0050839">
    <property type="term" value="F:cell adhesion molecule binding"/>
    <property type="evidence" value="ECO:0007669"/>
    <property type="project" value="TreeGrafter"/>
</dbReference>
<feature type="compositionally biased region" description="Low complexity" evidence="20">
    <location>
        <begin position="353"/>
        <end position="364"/>
    </location>
</feature>
<feature type="domain" description="Teneurin N-terminal" evidence="23">
    <location>
        <begin position="132"/>
        <end position="439"/>
    </location>
</feature>
<dbReference type="SUPFAM" id="SSF49464">
    <property type="entry name" value="Carboxypeptidase regulatory domain-like"/>
    <property type="match status" value="1"/>
</dbReference>
<comment type="subunit">
    <text evidence="14">Homodimer; disulfide-linked. May also form heterodimer with either TENM1 or TENM2 or TENM3.</text>
</comment>
<evidence type="ECO:0000256" key="4">
    <source>
        <dbReference type="ARBA" id="ARBA00022473"/>
    </source>
</evidence>
<evidence type="ECO:0000256" key="20">
    <source>
        <dbReference type="SAM" id="MobiDB-lite"/>
    </source>
</evidence>
<feature type="disulfide bond" evidence="19">
    <location>
        <begin position="818"/>
        <end position="827"/>
    </location>
</feature>
<feature type="domain" description="EGF-like" evidence="22">
    <location>
        <begin position="837"/>
        <end position="872"/>
    </location>
</feature>
<dbReference type="InterPro" id="IPR056822">
    <property type="entry name" value="TEN_NHL"/>
</dbReference>
<dbReference type="GO" id="GO:0007157">
    <property type="term" value="P:heterophilic cell-cell adhesion via plasma membrane cell adhesion molecules"/>
    <property type="evidence" value="ECO:0007669"/>
    <property type="project" value="TreeGrafter"/>
</dbReference>
<evidence type="ECO:0000313" key="24">
    <source>
        <dbReference type="EMBL" id="KAF6106627.1"/>
    </source>
</evidence>
<dbReference type="InterPro" id="IPR057629">
    <property type="entry name" value="Teneurin1-4_GBD"/>
</dbReference>
<evidence type="ECO:0000256" key="15">
    <source>
        <dbReference type="ARBA" id="ARBA00068162"/>
    </source>
</evidence>
<evidence type="ECO:0000256" key="7">
    <source>
        <dbReference type="ARBA" id="ARBA00022692"/>
    </source>
</evidence>
<dbReference type="FunFam" id="2.10.25.10:FF:000132">
    <property type="entry name" value="Teneurin transmembrane protein 4"/>
    <property type="match status" value="1"/>
</dbReference>
<proteinExistence type="inferred from homology"/>
<comment type="caution">
    <text evidence="19">Lacks conserved residue(s) required for the propagation of feature annotation.</text>
</comment>
<feature type="disulfide bond" evidence="19">
    <location>
        <begin position="841"/>
        <end position="851"/>
    </location>
</feature>
<evidence type="ECO:0000256" key="5">
    <source>
        <dbReference type="ARBA" id="ARBA00022475"/>
    </source>
</evidence>
<dbReference type="InterPro" id="IPR051216">
    <property type="entry name" value="Teneurin"/>
</dbReference>
<dbReference type="FunFam" id="2.10.25.10:FF:000021">
    <property type="entry name" value="Teneurin transmembrane protein 2"/>
    <property type="match status" value="2"/>
</dbReference>
<keyword evidence="5" id="KW-1003">Cell membrane</keyword>
<evidence type="ECO:0000256" key="9">
    <source>
        <dbReference type="ARBA" id="ARBA00022989"/>
    </source>
</evidence>
<dbReference type="EMBL" id="JABVXQ010000006">
    <property type="protein sequence ID" value="KAF6106627.1"/>
    <property type="molecule type" value="Genomic_DNA"/>
</dbReference>
<feature type="domain" description="EGF-like" evidence="22">
    <location>
        <begin position="667"/>
        <end position="699"/>
    </location>
</feature>
<dbReference type="InterPro" id="IPR057627">
    <property type="entry name" value="FN-plug_TEN1-4"/>
</dbReference>
<evidence type="ECO:0000259" key="22">
    <source>
        <dbReference type="PROSITE" id="PS50026"/>
    </source>
</evidence>
<comment type="caution">
    <text evidence="24">The sequence shown here is derived from an EMBL/GenBank/DDBJ whole genome shotgun (WGS) entry which is preliminary data.</text>
</comment>
<dbReference type="Pfam" id="PF25021">
    <property type="entry name" value="TEN_NHL"/>
    <property type="match status" value="1"/>
</dbReference>
<dbReference type="InterPro" id="IPR008969">
    <property type="entry name" value="CarboxyPept-like_regulatory"/>
</dbReference>
<keyword evidence="8" id="KW-0677">Repeat</keyword>
<keyword evidence="9 21" id="KW-1133">Transmembrane helix</keyword>
<dbReference type="Pfam" id="PF24329">
    <property type="entry name" value="FN-plug_TEN1-4"/>
    <property type="match status" value="1"/>
</dbReference>
<keyword evidence="13" id="KW-0966">Cell projection</keyword>
<dbReference type="GO" id="GO:0005886">
    <property type="term" value="C:plasma membrane"/>
    <property type="evidence" value="ECO:0007669"/>
    <property type="project" value="UniProtKB-SubCell"/>
</dbReference>
<evidence type="ECO:0000256" key="12">
    <source>
        <dbReference type="ARBA" id="ARBA00023180"/>
    </source>
</evidence>
<evidence type="ECO:0000256" key="13">
    <source>
        <dbReference type="ARBA" id="ARBA00023273"/>
    </source>
</evidence>
<keyword evidence="12" id="KW-0325">Glycoprotein</keyword>
<feature type="region of interest" description="Disordered" evidence="20">
    <location>
        <begin position="133"/>
        <end position="176"/>
    </location>
</feature>
<dbReference type="FunFam" id="2.10.25.10:FF:000013">
    <property type="entry name" value="Teneurin transmembrane protein 4"/>
    <property type="match status" value="1"/>
</dbReference>
<dbReference type="Gene3D" id="2.10.25.10">
    <property type="entry name" value="Laminin"/>
    <property type="match status" value="7"/>
</dbReference>
<evidence type="ECO:0000256" key="14">
    <source>
        <dbReference type="ARBA" id="ARBA00063448"/>
    </source>
</evidence>
<comment type="subcellular location">
    <subcellularLocation>
        <location evidence="1">Cell membrane</location>
        <topology evidence="1">Single-pass membrane protein</topology>
    </subcellularLocation>
    <subcellularLocation>
        <location evidence="2">Cell projection</location>
    </subcellularLocation>
</comment>
<dbReference type="Pfam" id="PF25020">
    <property type="entry name" value="TTR_TEN1-4"/>
    <property type="match status" value="1"/>
</dbReference>
<sequence length="1326" mass="144708">MRRENRERLTRASQEGCMEEVCMGFAGYLGPHFSAWPKDQEQAPSSQCCVFAMTSGERPVRKGQGHLATSLSCTCVLCFNRKDPAPPSRIGWPTDTADSSGRAAMEPAPEHSALSAARTLFVDVEECGPEAMDVKERKPYRSLTRRRDAERRYTGSSADSEEGKAPQKSYSSSETLKAYDQDARLAYGSRIKDMVPQEAEEFCRTGANFSLRELGLGEVTPPHGTLYRTDIGLPHCGYSMGASSDADVEADTVLSPEHPVRLWGRSTRSGRSSCLSSRANSNLTLTDTEHENTETDHPGGLQNHSRLRTPPPPLSHAHTPNQHHAASINSLNRGNFTPRSNPSPAPTDHSLSGEPPAGGAQEAAHTQDNWLLNSNIPLETRHFLFKPGGTSPLFCTTSPGYPLTSSTVYSPPPRPLPRSTFARPAFNLKKPSKYCNWKCAALSAIIISATLVILLAYFVGRPSSFFPEDSFIDSGEIDVGRRASQKIPPGTFWRSQVFIDHPVHLKFNVSLGKAALVGIYGRKGLPPSHTQFDFVELLDGRRLLTQEARSLEGPQRQSRGVVPPSSHETGFIQYLDSGIWHLAFYNDGKESEVVSFLTTAIESVDNCPSNCYGNGDCISGTCHCFLGFLGPDCGRASCPVLCSGNGQYMKGRCLCHSGWKGAECDVPTNQCIDVACSNHGTCIMGTCICNPGYKGENCEEVDCMDPTCSGRGVCVRGECHCSVGWGGTNCETPRATCLDQCSGHGTFLPDTGLCSCDPNWTGHDCSIEICAADCGGHGVCVGGTCRCEDGWMGTACDQRACHPRCAEHGTCHDGKCECSPGWNGEHCTIAHYLDRVVKEGCPGLCNGNGRCTLDLNGWHCVCQLGWRGTGCDTSMETACGDSKDNDGDGLVDCMDPDCCLQPLCHVNPLCLGSPDPLDIIQETQAPVSQQNLHSFYDRIKFLVGRDSTHIIPGENPFDGGHACVIRGQVMTSDGTPLVGVNISFVNNPLFGYTISRQDGSFDLVTNGGISIILRFERAPFITQEHTLWLPWDRFFVMETIVMRHEENEIPSCDLSNFARPNPVVSPSPLTSFASSCAERGPIVPEIQALQEEIAISGCKMRLSYLSSRTPGYKSVLRISLTHPTIPFNLMKVHLMVAVEGRLFRKWFAAAPDLSYYFIWDKTDVYNQKVFGLSEAFVSVGYEYESCPDLILWEKRTAVLQGYEIDASKLGGWSLDKHHALNIQSGILHKGNGENQFVSQQPPVIGSIMGNGRRRSISCPSCNGLADGNKLLAPVALTCGSDGSLYVGDFNYIRRIFPSGNVTNILELRYVRCRLPHSSSYHPFAIL</sequence>
<dbReference type="SUPFAM" id="SSF57196">
    <property type="entry name" value="EGF/Laminin"/>
    <property type="match status" value="3"/>
</dbReference>
<keyword evidence="11 19" id="KW-1015">Disulfide bond</keyword>
<dbReference type="PROSITE" id="PS51361">
    <property type="entry name" value="TENEURIN_N"/>
    <property type="match status" value="1"/>
</dbReference>
<dbReference type="FunFam" id="2.10.25.10:FF:000026">
    <property type="entry name" value="Teneurin transmembrane protein 2"/>
    <property type="match status" value="1"/>
</dbReference>
<dbReference type="GO" id="GO:0009653">
    <property type="term" value="P:anatomical structure morphogenesis"/>
    <property type="evidence" value="ECO:0007669"/>
    <property type="project" value="UniProtKB-ARBA"/>
</dbReference>
<dbReference type="PANTHER" id="PTHR11219:SF9">
    <property type="entry name" value="TENEURIN-4"/>
    <property type="match status" value="1"/>
</dbReference>
<name>A0A834E9X6_9CHIR</name>
<dbReference type="SMART" id="SM00181">
    <property type="entry name" value="EGF"/>
    <property type="match status" value="8"/>
</dbReference>
<gene>
    <name evidence="24" type="ORF">HJG60_018733</name>
</gene>
<evidence type="ECO:0000313" key="25">
    <source>
        <dbReference type="Proteomes" id="UP000664940"/>
    </source>
</evidence>
<evidence type="ECO:0000256" key="16">
    <source>
        <dbReference type="ARBA" id="ARBA00077039"/>
    </source>
</evidence>
<feature type="transmembrane region" description="Helical" evidence="21">
    <location>
        <begin position="439"/>
        <end position="460"/>
    </location>
</feature>
<evidence type="ECO:0000256" key="19">
    <source>
        <dbReference type="PROSITE-ProRule" id="PRU00076"/>
    </source>
</evidence>
<evidence type="ECO:0000256" key="3">
    <source>
        <dbReference type="ARBA" id="ARBA00009385"/>
    </source>
</evidence>
<feature type="disulfide bond" evidence="19">
    <location>
        <begin position="862"/>
        <end position="871"/>
    </location>
</feature>
<evidence type="ECO:0000256" key="11">
    <source>
        <dbReference type="ARBA" id="ARBA00023157"/>
    </source>
</evidence>
<evidence type="ECO:0000256" key="6">
    <source>
        <dbReference type="ARBA" id="ARBA00022536"/>
    </source>
</evidence>
<dbReference type="CDD" id="cd00054">
    <property type="entry name" value="EGF_CA"/>
    <property type="match status" value="1"/>
</dbReference>
<dbReference type="InterPro" id="IPR009471">
    <property type="entry name" value="Ten_N"/>
</dbReference>
<dbReference type="PROSITE" id="PS50026">
    <property type="entry name" value="EGF_3"/>
    <property type="match status" value="3"/>
</dbReference>
<dbReference type="GO" id="GO:0046982">
    <property type="term" value="F:protein heterodimerization activity"/>
    <property type="evidence" value="ECO:0007669"/>
    <property type="project" value="TreeGrafter"/>
</dbReference>